<dbReference type="InterPro" id="IPR001789">
    <property type="entry name" value="Sig_transdc_resp-reg_receiver"/>
</dbReference>
<organism evidence="7 8">
    <name type="scientific">Zasmidium cellare</name>
    <name type="common">Wine cellar mold</name>
    <name type="synonym">Racodium cellare</name>
    <dbReference type="NCBI Taxonomy" id="395010"/>
    <lineage>
        <taxon>Eukaryota</taxon>
        <taxon>Fungi</taxon>
        <taxon>Dikarya</taxon>
        <taxon>Ascomycota</taxon>
        <taxon>Pezizomycotina</taxon>
        <taxon>Dothideomycetes</taxon>
        <taxon>Dothideomycetidae</taxon>
        <taxon>Mycosphaerellales</taxon>
        <taxon>Mycosphaerellaceae</taxon>
        <taxon>Zasmidium</taxon>
    </lineage>
</organism>
<dbReference type="PROSITE" id="PS50157">
    <property type="entry name" value="ZINC_FINGER_C2H2_2"/>
    <property type="match status" value="2"/>
</dbReference>
<dbReference type="Gene3D" id="3.30.160.60">
    <property type="entry name" value="Classic Zinc Finger"/>
    <property type="match status" value="1"/>
</dbReference>
<protein>
    <submittedName>
        <fullName evidence="7">Uncharacterized protein</fullName>
    </submittedName>
</protein>
<dbReference type="PROSITE" id="PS50110">
    <property type="entry name" value="RESPONSE_REGULATORY"/>
    <property type="match status" value="1"/>
</dbReference>
<proteinExistence type="predicted"/>
<evidence type="ECO:0000256" key="2">
    <source>
        <dbReference type="PROSITE-ProRule" id="PRU00169"/>
    </source>
</evidence>
<sequence>MSYPTRNTDQRLSDELSFAELGLESLGLDELFWPMDYSTNNALEHVFDHDIYPENLGVLPDLQLDGEEDMLSSTRGSPPEPRRTPVNGTVGPLEVLIFEQNSQAQRKLERMLSSLGCRAIVASTQQRALQYISNSINFDLVFVGLVTESNALAQNIRAAHPANSNTPVLAITAGLQGIEELKEFDMTLELPLNKAKLEDAINIFYPRDALPGLASRDDPESDCSWTAADDDEEWQFAFKGHLRRFHAQSERVSLMTPPLLSKQRRKIHAMAHLYRLSHTSLGCGKYKRVLILKCRLLKPSSTLNRWNPSHSQWMEGIVDPRIIVLSGSVRQRPNEAVTMWLQQAHLPAPALVSSDEDRTAEAKDCIHMLFEHPSDAAVVLEAVHGTTPSWSSSTVTCDYALFKNCFWSPWQIPADFEAVLAEKIDVTMAHEIFRKPKLESRASSIFTPSEDETASESELSDNNTYARSTNSSRYSAQTTNPSTASFSTYATSSASRAQKGKHKKTDSTSLHSLAATTSSLPTIPSDAPSDTDTSTLASNSRKRRLPYSPSGYQCSHPSCTKTFDHAGDCRKHEKIHEDRSHICEICGKTFLYPKDVRRHCQNVHKWKESLMQQRAERRVRPS</sequence>
<feature type="domain" description="R3H" evidence="6">
    <location>
        <begin position="232"/>
        <end position="295"/>
    </location>
</feature>
<keyword evidence="8" id="KW-1185">Reference proteome</keyword>
<evidence type="ECO:0000259" key="5">
    <source>
        <dbReference type="PROSITE" id="PS50157"/>
    </source>
</evidence>
<dbReference type="InterPro" id="IPR036236">
    <property type="entry name" value="Znf_C2H2_sf"/>
</dbReference>
<dbReference type="Gene3D" id="3.30.1370.50">
    <property type="entry name" value="R3H-like domain"/>
    <property type="match status" value="1"/>
</dbReference>
<feature type="compositionally biased region" description="Polar residues" evidence="3">
    <location>
        <begin position="528"/>
        <end position="539"/>
    </location>
</feature>
<evidence type="ECO:0000259" key="6">
    <source>
        <dbReference type="PROSITE" id="PS51061"/>
    </source>
</evidence>
<dbReference type="Proteomes" id="UP001305779">
    <property type="component" value="Unassembled WGS sequence"/>
</dbReference>
<feature type="domain" description="C2H2-type" evidence="5">
    <location>
        <begin position="552"/>
        <end position="581"/>
    </location>
</feature>
<evidence type="ECO:0000313" key="7">
    <source>
        <dbReference type="EMBL" id="KAK4502163.1"/>
    </source>
</evidence>
<feature type="compositionally biased region" description="Low complexity" evidence="3">
    <location>
        <begin position="507"/>
        <end position="522"/>
    </location>
</feature>
<feature type="region of interest" description="Disordered" evidence="3">
    <location>
        <begin position="444"/>
        <end position="551"/>
    </location>
</feature>
<name>A0ABR0EMX4_ZASCE</name>
<dbReference type="SMART" id="SM00355">
    <property type="entry name" value="ZnF_C2H2"/>
    <property type="match status" value="2"/>
</dbReference>
<keyword evidence="1" id="KW-0862">Zinc</keyword>
<dbReference type="SUPFAM" id="SSF82708">
    <property type="entry name" value="R3H domain"/>
    <property type="match status" value="1"/>
</dbReference>
<feature type="compositionally biased region" description="Polar residues" evidence="3">
    <location>
        <begin position="460"/>
        <end position="481"/>
    </location>
</feature>
<dbReference type="SUPFAM" id="SSF57667">
    <property type="entry name" value="beta-beta-alpha zinc fingers"/>
    <property type="match status" value="1"/>
</dbReference>
<dbReference type="InterPro" id="IPR010518">
    <property type="entry name" value="FleQ"/>
</dbReference>
<dbReference type="InterPro" id="IPR036867">
    <property type="entry name" value="R3H_dom_sf"/>
</dbReference>
<reference evidence="7 8" key="1">
    <citation type="journal article" date="2023" name="G3 (Bethesda)">
        <title>A chromosome-level genome assembly of Zasmidium syzygii isolated from banana leaves.</title>
        <authorList>
            <person name="van Westerhoven A.C."/>
            <person name="Mehrabi R."/>
            <person name="Talebi R."/>
            <person name="Steentjes M.B.F."/>
            <person name="Corcolon B."/>
            <person name="Chong P.A."/>
            <person name="Kema G.H.J."/>
            <person name="Seidl M.F."/>
        </authorList>
    </citation>
    <scope>NUCLEOTIDE SEQUENCE [LARGE SCALE GENOMIC DNA]</scope>
    <source>
        <strain evidence="7 8">P124</strain>
    </source>
</reference>
<dbReference type="SUPFAM" id="SSF52172">
    <property type="entry name" value="CheY-like"/>
    <property type="match status" value="1"/>
</dbReference>
<gene>
    <name evidence="7" type="ORF">PRZ48_005588</name>
</gene>
<feature type="compositionally biased region" description="Acidic residues" evidence="3">
    <location>
        <begin position="449"/>
        <end position="459"/>
    </location>
</feature>
<keyword evidence="1" id="KW-0479">Metal-binding</keyword>
<feature type="region of interest" description="Disordered" evidence="3">
    <location>
        <begin position="68"/>
        <end position="89"/>
    </location>
</feature>
<feature type="domain" description="C2H2-type" evidence="5">
    <location>
        <begin position="581"/>
        <end position="609"/>
    </location>
</feature>
<dbReference type="InterPro" id="IPR011006">
    <property type="entry name" value="CheY-like_superfamily"/>
</dbReference>
<keyword evidence="1" id="KW-0863">Zinc-finger</keyword>
<evidence type="ECO:0000259" key="4">
    <source>
        <dbReference type="PROSITE" id="PS50110"/>
    </source>
</evidence>
<evidence type="ECO:0000256" key="3">
    <source>
        <dbReference type="SAM" id="MobiDB-lite"/>
    </source>
</evidence>
<dbReference type="PROSITE" id="PS51061">
    <property type="entry name" value="R3H"/>
    <property type="match status" value="1"/>
</dbReference>
<dbReference type="PROSITE" id="PS00028">
    <property type="entry name" value="ZINC_FINGER_C2H2_1"/>
    <property type="match status" value="2"/>
</dbReference>
<accession>A0ABR0EMX4</accession>
<comment type="caution">
    <text evidence="2">Lacks conserved residue(s) required for the propagation of feature annotation.</text>
</comment>
<dbReference type="Gene3D" id="3.40.50.2300">
    <property type="match status" value="1"/>
</dbReference>
<evidence type="ECO:0000256" key="1">
    <source>
        <dbReference type="PROSITE-ProRule" id="PRU00042"/>
    </source>
</evidence>
<dbReference type="InterPro" id="IPR013087">
    <property type="entry name" value="Znf_C2H2_type"/>
</dbReference>
<feature type="compositionally biased region" description="Low complexity" evidence="3">
    <location>
        <begin position="482"/>
        <end position="495"/>
    </location>
</feature>
<dbReference type="Pfam" id="PF06490">
    <property type="entry name" value="FleQ"/>
    <property type="match status" value="1"/>
</dbReference>
<evidence type="ECO:0000313" key="8">
    <source>
        <dbReference type="Proteomes" id="UP001305779"/>
    </source>
</evidence>
<dbReference type="CDD" id="cd02325">
    <property type="entry name" value="R3H"/>
    <property type="match status" value="1"/>
</dbReference>
<dbReference type="EMBL" id="JAXOVC010000004">
    <property type="protein sequence ID" value="KAK4502163.1"/>
    <property type="molecule type" value="Genomic_DNA"/>
</dbReference>
<feature type="domain" description="Response regulatory" evidence="4">
    <location>
        <begin position="94"/>
        <end position="205"/>
    </location>
</feature>
<comment type="caution">
    <text evidence="7">The sequence shown here is derived from an EMBL/GenBank/DDBJ whole genome shotgun (WGS) entry which is preliminary data.</text>
</comment>
<dbReference type="InterPro" id="IPR001374">
    <property type="entry name" value="R3H_dom"/>
</dbReference>